<dbReference type="AlphaFoldDB" id="A0A6P4CE83"/>
<evidence type="ECO:0000313" key="2">
    <source>
        <dbReference type="RefSeq" id="XP_015949801.1"/>
    </source>
</evidence>
<keyword evidence="1" id="KW-1185">Reference proteome</keyword>
<dbReference type="Gene3D" id="3.30.420.10">
    <property type="entry name" value="Ribonuclease H-like superfamily/Ribonuclease H"/>
    <property type="match status" value="1"/>
</dbReference>
<dbReference type="KEGG" id="adu:107474675"/>
<dbReference type="RefSeq" id="XP_015949801.1">
    <property type="nucleotide sequence ID" value="XM_016094315.1"/>
</dbReference>
<dbReference type="PANTHER" id="PTHR48475:SF2">
    <property type="entry name" value="RIBONUCLEASE H"/>
    <property type="match status" value="1"/>
</dbReference>
<dbReference type="OrthoDB" id="1433117at2759"/>
<protein>
    <submittedName>
        <fullName evidence="2">Uncharacterized protein LOC107474675</fullName>
    </submittedName>
</protein>
<evidence type="ECO:0000313" key="1">
    <source>
        <dbReference type="Proteomes" id="UP000515211"/>
    </source>
</evidence>
<dbReference type="PANTHER" id="PTHR48475">
    <property type="entry name" value="RIBONUCLEASE H"/>
    <property type="match status" value="1"/>
</dbReference>
<gene>
    <name evidence="2" type="primary">LOC107474675</name>
</gene>
<dbReference type="GeneID" id="107474675"/>
<proteinExistence type="predicted"/>
<dbReference type="Proteomes" id="UP000515211">
    <property type="component" value="Chromosome 2"/>
</dbReference>
<dbReference type="GO" id="GO:0003676">
    <property type="term" value="F:nucleic acid binding"/>
    <property type="evidence" value="ECO:0007669"/>
    <property type="project" value="InterPro"/>
</dbReference>
<dbReference type="InterPro" id="IPR036397">
    <property type="entry name" value="RNaseH_sf"/>
</dbReference>
<sequence>MGSPKQLTRSFYRHLNKKVMLAKGEWAELVPEILWGYNTTPQRSTNETPFKLIFGSDAMIPVEISQGSISTNYFEDAVNNQIRQVELDTLEEVRDEARIRSETMQQIIRNKYNKKFRPRTLQQRDLVLRCLEDVQKPPG</sequence>
<accession>A0A6P4CE83</accession>
<name>A0A6P4CE83_ARADU</name>
<organism evidence="1 2">
    <name type="scientific">Arachis duranensis</name>
    <name type="common">Wild peanut</name>
    <dbReference type="NCBI Taxonomy" id="130453"/>
    <lineage>
        <taxon>Eukaryota</taxon>
        <taxon>Viridiplantae</taxon>
        <taxon>Streptophyta</taxon>
        <taxon>Embryophyta</taxon>
        <taxon>Tracheophyta</taxon>
        <taxon>Spermatophyta</taxon>
        <taxon>Magnoliopsida</taxon>
        <taxon>eudicotyledons</taxon>
        <taxon>Gunneridae</taxon>
        <taxon>Pentapetalae</taxon>
        <taxon>rosids</taxon>
        <taxon>fabids</taxon>
        <taxon>Fabales</taxon>
        <taxon>Fabaceae</taxon>
        <taxon>Papilionoideae</taxon>
        <taxon>50 kb inversion clade</taxon>
        <taxon>dalbergioids sensu lato</taxon>
        <taxon>Dalbergieae</taxon>
        <taxon>Pterocarpus clade</taxon>
        <taxon>Arachis</taxon>
    </lineage>
</organism>
<reference evidence="2" key="2">
    <citation type="submission" date="2025-08" db="UniProtKB">
        <authorList>
            <consortium name="RefSeq"/>
        </authorList>
    </citation>
    <scope>IDENTIFICATION</scope>
    <source>
        <tissue evidence="2">Whole plant</tissue>
    </source>
</reference>
<dbReference type="SUPFAM" id="SSF53098">
    <property type="entry name" value="Ribonuclease H-like"/>
    <property type="match status" value="1"/>
</dbReference>
<dbReference type="InterPro" id="IPR012337">
    <property type="entry name" value="RNaseH-like_sf"/>
</dbReference>
<reference evidence="1" key="1">
    <citation type="journal article" date="2016" name="Nat. Genet.">
        <title>The genome sequences of Arachis duranensis and Arachis ipaensis, the diploid ancestors of cultivated peanut.</title>
        <authorList>
            <person name="Bertioli D.J."/>
            <person name="Cannon S.B."/>
            <person name="Froenicke L."/>
            <person name="Huang G."/>
            <person name="Farmer A.D."/>
            <person name="Cannon E.K."/>
            <person name="Liu X."/>
            <person name="Gao D."/>
            <person name="Clevenger J."/>
            <person name="Dash S."/>
            <person name="Ren L."/>
            <person name="Moretzsohn M.C."/>
            <person name="Shirasawa K."/>
            <person name="Huang W."/>
            <person name="Vidigal B."/>
            <person name="Abernathy B."/>
            <person name="Chu Y."/>
            <person name="Niederhuth C.E."/>
            <person name="Umale P."/>
            <person name="Araujo A.C."/>
            <person name="Kozik A."/>
            <person name="Kim K.D."/>
            <person name="Burow M.D."/>
            <person name="Varshney R.K."/>
            <person name="Wang X."/>
            <person name="Zhang X."/>
            <person name="Barkley N."/>
            <person name="Guimaraes P.M."/>
            <person name="Isobe S."/>
            <person name="Guo B."/>
            <person name="Liao B."/>
            <person name="Stalker H.T."/>
            <person name="Schmitz R.J."/>
            <person name="Scheffler B.E."/>
            <person name="Leal-Bertioli S.C."/>
            <person name="Xun X."/>
            <person name="Jackson S.A."/>
            <person name="Michelmore R."/>
            <person name="Ozias-Akins P."/>
        </authorList>
    </citation>
    <scope>NUCLEOTIDE SEQUENCE [LARGE SCALE GENOMIC DNA]</scope>
    <source>
        <strain evidence="1">cv. V14167</strain>
    </source>
</reference>